<accession>A0AAJ2ZDI0</accession>
<dbReference type="Gene3D" id="1.10.357.10">
    <property type="entry name" value="Tetracycline Repressor, domain 2"/>
    <property type="match status" value="1"/>
</dbReference>
<dbReference type="AlphaFoldDB" id="A0AAJ2ZDI0"/>
<evidence type="ECO:0000313" key="8">
    <source>
        <dbReference type="EMBL" id="QGL47928.1"/>
    </source>
</evidence>
<feature type="DNA-binding region" description="H-T-H motif" evidence="4">
    <location>
        <begin position="75"/>
        <end position="94"/>
    </location>
</feature>
<evidence type="ECO:0000313" key="9">
    <source>
        <dbReference type="Proteomes" id="UP000402241"/>
    </source>
</evidence>
<dbReference type="InterPro" id="IPR050109">
    <property type="entry name" value="HTH-type_TetR-like_transc_reg"/>
</dbReference>
<keyword evidence="1" id="KW-0805">Transcription regulation</keyword>
<dbReference type="InterPro" id="IPR009057">
    <property type="entry name" value="Homeodomain-like_sf"/>
</dbReference>
<keyword evidence="9" id="KW-1185">Reference proteome</keyword>
<dbReference type="InterPro" id="IPR036271">
    <property type="entry name" value="Tet_transcr_reg_TetR-rel_C_sf"/>
</dbReference>
<evidence type="ECO:0000256" key="2">
    <source>
        <dbReference type="ARBA" id="ARBA00023125"/>
    </source>
</evidence>
<dbReference type="GO" id="GO:0003700">
    <property type="term" value="F:DNA-binding transcription factor activity"/>
    <property type="evidence" value="ECO:0007669"/>
    <property type="project" value="TreeGrafter"/>
</dbReference>
<dbReference type="SUPFAM" id="SSF46689">
    <property type="entry name" value="Homeodomain-like"/>
    <property type="match status" value="1"/>
</dbReference>
<evidence type="ECO:0000313" key="10">
    <source>
        <dbReference type="Proteomes" id="UP000477779"/>
    </source>
</evidence>
<dbReference type="Gene3D" id="1.10.10.60">
    <property type="entry name" value="Homeodomain-like"/>
    <property type="match status" value="1"/>
</dbReference>
<dbReference type="Pfam" id="PF00440">
    <property type="entry name" value="TetR_N"/>
    <property type="match status" value="1"/>
</dbReference>
<feature type="region of interest" description="Disordered" evidence="5">
    <location>
        <begin position="25"/>
        <end position="53"/>
    </location>
</feature>
<dbReference type="PANTHER" id="PTHR30055">
    <property type="entry name" value="HTH-TYPE TRANSCRIPTIONAL REGULATOR RUTR"/>
    <property type="match status" value="1"/>
</dbReference>
<evidence type="ECO:0000256" key="5">
    <source>
        <dbReference type="SAM" id="MobiDB-lite"/>
    </source>
</evidence>
<dbReference type="PROSITE" id="PS50977">
    <property type="entry name" value="HTH_TETR_2"/>
    <property type="match status" value="1"/>
</dbReference>
<proteinExistence type="predicted"/>
<dbReference type="PRINTS" id="PR00455">
    <property type="entry name" value="HTHTETR"/>
</dbReference>
<keyword evidence="2 4" id="KW-0238">DNA-binding</keyword>
<protein>
    <submittedName>
        <fullName evidence="8">TetR family transcriptional regulator</fullName>
    </submittedName>
    <submittedName>
        <fullName evidence="7">TetR/AcrR family transcriptional regulator</fullName>
    </submittedName>
</protein>
<dbReference type="Pfam" id="PF02909">
    <property type="entry name" value="TetR_C_1"/>
    <property type="match status" value="1"/>
</dbReference>
<dbReference type="InterPro" id="IPR004111">
    <property type="entry name" value="Repressor_TetR_C"/>
</dbReference>
<dbReference type="InterPro" id="IPR001647">
    <property type="entry name" value="HTH_TetR"/>
</dbReference>
<dbReference type="GO" id="GO:0045892">
    <property type="term" value="P:negative regulation of DNA-templated transcription"/>
    <property type="evidence" value="ECO:0007669"/>
    <property type="project" value="InterPro"/>
</dbReference>
<dbReference type="GO" id="GO:0000976">
    <property type="term" value="F:transcription cis-regulatory region binding"/>
    <property type="evidence" value="ECO:0007669"/>
    <property type="project" value="TreeGrafter"/>
</dbReference>
<dbReference type="Proteomes" id="UP000477779">
    <property type="component" value="Unassembled WGS sequence"/>
</dbReference>
<sequence length="253" mass="26859">MTAPFDPAKPRTLFAVYSGVVSGAPRNPADGDSAGRSIWTRPQRGARGPAPTHSRDEIVAAAVALADADGLGAVSMRAVAGALGMAAGSLYRHLSSRDDLLDLMVDRCVGELLPYPADDGSWQDRFVLLARRQLALYRRHPWLPDALTRPTVPGPNTLAYFDACLGLLRPVRTGVAAKFEAIAMVTGVVSLFARSAAAAGTVTFDHVDLAAYPHLAAAFAEPPSAPPAEDLFERTLRSLLTGLLTPDPPARRR</sequence>
<dbReference type="EMBL" id="JAAHBZ010000002">
    <property type="protein sequence ID" value="NES27324.1"/>
    <property type="molecule type" value="Genomic_DNA"/>
</dbReference>
<evidence type="ECO:0000259" key="6">
    <source>
        <dbReference type="PROSITE" id="PS50977"/>
    </source>
</evidence>
<keyword evidence="3" id="KW-0804">Transcription</keyword>
<evidence type="ECO:0000256" key="4">
    <source>
        <dbReference type="PROSITE-ProRule" id="PRU00335"/>
    </source>
</evidence>
<name>A0AAJ2ZDI0_9ACTN</name>
<dbReference type="PANTHER" id="PTHR30055:SF151">
    <property type="entry name" value="TRANSCRIPTIONAL REGULATORY PROTEIN"/>
    <property type="match status" value="1"/>
</dbReference>
<evidence type="ECO:0000313" key="7">
    <source>
        <dbReference type="EMBL" id="NES27324.1"/>
    </source>
</evidence>
<reference evidence="8 9" key="1">
    <citation type="submission" date="2019-10" db="EMBL/GenBank/DDBJ databases">
        <title>Genome Sequence of Micromonospora terminaliae DSM 101760.</title>
        <authorList>
            <person name="Guo L."/>
        </authorList>
    </citation>
    <scope>NUCLEOTIDE SEQUENCE [LARGE SCALE GENOMIC DNA]</scope>
    <source>
        <strain evidence="8 9">DSM 101760</strain>
    </source>
</reference>
<reference evidence="7 10" key="2">
    <citation type="submission" date="2020-02" db="EMBL/GenBank/DDBJ databases">
        <title>WGS of Micromonospora spp. isolated from hot spring.</title>
        <authorList>
            <person name="Thawai C."/>
        </authorList>
    </citation>
    <scope>NUCLEOTIDE SEQUENCE [LARGE SCALE GENOMIC DNA]</scope>
    <source>
        <strain evidence="7 10">TMS7</strain>
    </source>
</reference>
<feature type="domain" description="HTH tetR-type" evidence="6">
    <location>
        <begin position="52"/>
        <end position="112"/>
    </location>
</feature>
<evidence type="ECO:0000256" key="1">
    <source>
        <dbReference type="ARBA" id="ARBA00023015"/>
    </source>
</evidence>
<dbReference type="Proteomes" id="UP000402241">
    <property type="component" value="Chromosome"/>
</dbReference>
<dbReference type="EMBL" id="CP045309">
    <property type="protein sequence ID" value="QGL47928.1"/>
    <property type="molecule type" value="Genomic_DNA"/>
</dbReference>
<gene>
    <name evidence="7" type="ORF">G3561_07110</name>
    <name evidence="8" type="ORF">GCE86_13370</name>
</gene>
<dbReference type="SUPFAM" id="SSF48498">
    <property type="entry name" value="Tetracyclin repressor-like, C-terminal domain"/>
    <property type="match status" value="1"/>
</dbReference>
<organism evidence="7 10">
    <name type="scientific">Micromonospora terminaliae</name>
    <dbReference type="NCBI Taxonomy" id="1914461"/>
    <lineage>
        <taxon>Bacteria</taxon>
        <taxon>Bacillati</taxon>
        <taxon>Actinomycetota</taxon>
        <taxon>Actinomycetes</taxon>
        <taxon>Micromonosporales</taxon>
        <taxon>Micromonosporaceae</taxon>
        <taxon>Micromonospora</taxon>
    </lineage>
</organism>
<evidence type="ECO:0000256" key="3">
    <source>
        <dbReference type="ARBA" id="ARBA00023163"/>
    </source>
</evidence>